<dbReference type="InterPro" id="IPR036157">
    <property type="entry name" value="dUTPase-like_sf"/>
</dbReference>
<dbReference type="KEGG" id="vg:75691124"/>
<dbReference type="SUPFAM" id="SSF51283">
    <property type="entry name" value="dUTPase-like"/>
    <property type="match status" value="1"/>
</dbReference>
<gene>
    <name evidence="1" type="primary">gp_16450</name>
</gene>
<dbReference type="Gene3D" id="2.70.40.10">
    <property type="match status" value="1"/>
</dbReference>
<organism evidence="1 2">
    <name type="scientific">uncultured phage cr99_1</name>
    <dbReference type="NCBI Taxonomy" id="2986399"/>
    <lineage>
        <taxon>Viruses</taxon>
        <taxon>Duplodnaviria</taxon>
        <taxon>Heunggongvirae</taxon>
        <taxon>Uroviricota</taxon>
        <taxon>Caudoviricetes</taxon>
        <taxon>Crassvirales</taxon>
        <taxon>Intestiviridae</taxon>
        <taxon>Crudevirinae</taxon>
        <taxon>Carjivirus</taxon>
        <taxon>Carjivirus hominis</taxon>
    </lineage>
</organism>
<proteinExistence type="predicted"/>
<sequence>MGYRGELLIIFKNRTSRDLIHAVSDLVEVVDKLRQHMHLPDSMVGNSRLKLNSVRTTMTNILAKVSIPPYDCNGEDRCAQLIINSAQRITWKEVNSIEELGETERGNKGFGKGTGGAAKS</sequence>
<keyword evidence="2" id="KW-1185">Reference proteome</keyword>
<evidence type="ECO:0000313" key="2">
    <source>
        <dbReference type="Proteomes" id="UP000827427"/>
    </source>
</evidence>
<protein>
    <submittedName>
        <fullName evidence="1">Dut dUTPase</fullName>
    </submittedName>
</protein>
<evidence type="ECO:0000313" key="1">
    <source>
        <dbReference type="EMBL" id="QWM89680.1"/>
    </source>
</evidence>
<dbReference type="EMBL" id="MZ130481">
    <property type="protein sequence ID" value="QWM89680.1"/>
    <property type="molecule type" value="Genomic_DNA"/>
</dbReference>
<accession>A0AAE7V2N3</accession>
<dbReference type="RefSeq" id="YP_010359252.1">
    <property type="nucleotide sequence ID" value="NC_062771.1"/>
</dbReference>
<name>A0AAE7V2N3_9CAUD</name>
<reference evidence="1 2" key="1">
    <citation type="submission" date="2021-04" db="EMBL/GenBank/DDBJ databases">
        <authorList>
            <person name="Shkoporov A.N."/>
            <person name="Stockdale S.R."/>
            <person name="Guerin E."/>
            <person name="Ross R.P."/>
            <person name="Hill C."/>
        </authorList>
    </citation>
    <scope>NUCLEOTIDE SEQUENCE [LARGE SCALE GENOMIC DNA]</scope>
    <source>
        <strain evidence="2">cr99_1</strain>
    </source>
</reference>
<dbReference type="GeneID" id="75691124"/>
<dbReference type="Proteomes" id="UP000827427">
    <property type="component" value="Segment"/>
</dbReference>